<organism evidence="3 4">
    <name type="scientific">Fundulus heteroclitus</name>
    <name type="common">Killifish</name>
    <name type="synonym">Mummichog</name>
    <dbReference type="NCBI Taxonomy" id="8078"/>
    <lineage>
        <taxon>Eukaryota</taxon>
        <taxon>Metazoa</taxon>
        <taxon>Chordata</taxon>
        <taxon>Craniata</taxon>
        <taxon>Vertebrata</taxon>
        <taxon>Euteleostomi</taxon>
        <taxon>Actinopterygii</taxon>
        <taxon>Neopterygii</taxon>
        <taxon>Teleostei</taxon>
        <taxon>Neoteleostei</taxon>
        <taxon>Acanthomorphata</taxon>
        <taxon>Ovalentaria</taxon>
        <taxon>Atherinomorphae</taxon>
        <taxon>Cyprinodontiformes</taxon>
        <taxon>Fundulidae</taxon>
        <taxon>Fundulus</taxon>
    </lineage>
</organism>
<dbReference type="Proteomes" id="UP000265000">
    <property type="component" value="Unplaced"/>
</dbReference>
<dbReference type="PRINTS" id="PR00759">
    <property type="entry name" value="BASICPTASE"/>
</dbReference>
<protein>
    <recommendedName>
        <fullName evidence="2">BPTI/Kunitz inhibitor domain-containing protein</fullName>
    </recommendedName>
</protein>
<evidence type="ECO:0000313" key="3">
    <source>
        <dbReference type="Ensembl" id="ENSFHEP00000017187.1"/>
    </source>
</evidence>
<reference evidence="3" key="2">
    <citation type="submission" date="2025-09" db="UniProtKB">
        <authorList>
            <consortium name="Ensembl"/>
        </authorList>
    </citation>
    <scope>IDENTIFICATION</scope>
</reference>
<dbReference type="AlphaFoldDB" id="A0A3Q2PVM1"/>
<dbReference type="PANTHER" id="PTHR10083:SF374">
    <property type="entry name" value="BPTI_KUNITZ INHIBITOR DOMAIN-CONTAINING PROTEIN"/>
    <property type="match status" value="1"/>
</dbReference>
<accession>A0A3Q2PVM1</accession>
<dbReference type="PROSITE" id="PS50279">
    <property type="entry name" value="BPTI_KUNITZ_2"/>
    <property type="match status" value="1"/>
</dbReference>
<keyword evidence="4" id="KW-1185">Reference proteome</keyword>
<reference evidence="3" key="1">
    <citation type="submission" date="2025-08" db="UniProtKB">
        <authorList>
            <consortium name="Ensembl"/>
        </authorList>
    </citation>
    <scope>IDENTIFICATION</scope>
</reference>
<dbReference type="GO" id="GO:0005615">
    <property type="term" value="C:extracellular space"/>
    <property type="evidence" value="ECO:0007669"/>
    <property type="project" value="TreeGrafter"/>
</dbReference>
<dbReference type="InterPro" id="IPR002223">
    <property type="entry name" value="Kunitz_BPTI"/>
</dbReference>
<dbReference type="SUPFAM" id="SSF57362">
    <property type="entry name" value="BPTI-like"/>
    <property type="match status" value="1"/>
</dbReference>
<dbReference type="Pfam" id="PF00014">
    <property type="entry name" value="Kunitz_BPTI"/>
    <property type="match status" value="1"/>
</dbReference>
<evidence type="ECO:0000259" key="2">
    <source>
        <dbReference type="PROSITE" id="PS50279"/>
    </source>
</evidence>
<dbReference type="Gene3D" id="4.10.410.10">
    <property type="entry name" value="Pancreatic trypsin inhibitor Kunitz domain"/>
    <property type="match status" value="1"/>
</dbReference>
<dbReference type="SMART" id="SM00131">
    <property type="entry name" value="KU"/>
    <property type="match status" value="1"/>
</dbReference>
<evidence type="ECO:0000256" key="1">
    <source>
        <dbReference type="ARBA" id="ARBA00023157"/>
    </source>
</evidence>
<dbReference type="PANTHER" id="PTHR10083">
    <property type="entry name" value="KUNITZ-TYPE PROTEASE INHIBITOR-RELATED"/>
    <property type="match status" value="1"/>
</dbReference>
<proteinExistence type="predicted"/>
<dbReference type="InterPro" id="IPR036880">
    <property type="entry name" value="Kunitz_BPTI_sf"/>
</dbReference>
<keyword evidence="1" id="KW-1015">Disulfide bond</keyword>
<dbReference type="InterPro" id="IPR050098">
    <property type="entry name" value="TFPI/VKTCI-like"/>
</dbReference>
<dbReference type="GO" id="GO:0004867">
    <property type="term" value="F:serine-type endopeptidase inhibitor activity"/>
    <property type="evidence" value="ECO:0007669"/>
    <property type="project" value="InterPro"/>
</dbReference>
<evidence type="ECO:0000313" key="4">
    <source>
        <dbReference type="Proteomes" id="UP000265000"/>
    </source>
</evidence>
<dbReference type="GeneTree" id="ENSGT01030000234953"/>
<name>A0A3Q2PVM1_FUNHE</name>
<dbReference type="Ensembl" id="ENSFHET00000033876.1">
    <property type="protein sequence ID" value="ENSFHEP00000017187.1"/>
    <property type="gene ID" value="ENSFHEG00000018899.1"/>
</dbReference>
<sequence length="75" mass="8914">KPYKFCRLPMDPGQGTNFSFAVYYDHKQDKCMPFFYQGQGGNANRFRNERECLRNCSINSEKTYPMDGEKSFLYF</sequence>
<feature type="domain" description="BPTI/Kunitz inhibitor" evidence="2">
    <location>
        <begin position="6"/>
        <end position="56"/>
    </location>
</feature>